<evidence type="ECO:0000313" key="2">
    <source>
        <dbReference type="EMBL" id="KAF3529688.1"/>
    </source>
</evidence>
<dbReference type="Proteomes" id="UP000266723">
    <property type="component" value="Unassembled WGS sequence"/>
</dbReference>
<proteinExistence type="predicted"/>
<protein>
    <submittedName>
        <fullName evidence="2">Uncharacterized protein</fullName>
    </submittedName>
</protein>
<gene>
    <name evidence="2" type="ORF">DY000_02040799</name>
</gene>
<accession>A0ABQ7BBV3</accession>
<comment type="caution">
    <text evidence="2">The sequence shown here is derived from an EMBL/GenBank/DDBJ whole genome shotgun (WGS) entry which is preliminary data.</text>
</comment>
<dbReference type="EMBL" id="QGKV02001507">
    <property type="protein sequence ID" value="KAF3529688.1"/>
    <property type="molecule type" value="Genomic_DNA"/>
</dbReference>
<feature type="compositionally biased region" description="Basic and acidic residues" evidence="1">
    <location>
        <begin position="7"/>
        <end position="29"/>
    </location>
</feature>
<reference evidence="2 3" key="1">
    <citation type="journal article" date="2020" name="BMC Genomics">
        <title>Intraspecific diversification of the crop wild relative Brassica cretica Lam. using demographic model selection.</title>
        <authorList>
            <person name="Kioukis A."/>
            <person name="Michalopoulou V.A."/>
            <person name="Briers L."/>
            <person name="Pirintsos S."/>
            <person name="Studholme D.J."/>
            <person name="Pavlidis P."/>
            <person name="Sarris P.F."/>
        </authorList>
    </citation>
    <scope>NUCLEOTIDE SEQUENCE [LARGE SCALE GENOMIC DNA]</scope>
    <source>
        <strain evidence="3">cv. PFS-1207/04</strain>
    </source>
</reference>
<evidence type="ECO:0000256" key="1">
    <source>
        <dbReference type="SAM" id="MobiDB-lite"/>
    </source>
</evidence>
<organism evidence="2 3">
    <name type="scientific">Brassica cretica</name>
    <name type="common">Mustard</name>
    <dbReference type="NCBI Taxonomy" id="69181"/>
    <lineage>
        <taxon>Eukaryota</taxon>
        <taxon>Viridiplantae</taxon>
        <taxon>Streptophyta</taxon>
        <taxon>Embryophyta</taxon>
        <taxon>Tracheophyta</taxon>
        <taxon>Spermatophyta</taxon>
        <taxon>Magnoliopsida</taxon>
        <taxon>eudicotyledons</taxon>
        <taxon>Gunneridae</taxon>
        <taxon>Pentapetalae</taxon>
        <taxon>rosids</taxon>
        <taxon>malvids</taxon>
        <taxon>Brassicales</taxon>
        <taxon>Brassicaceae</taxon>
        <taxon>Brassiceae</taxon>
        <taxon>Brassica</taxon>
    </lineage>
</organism>
<name>A0ABQ7BBV3_BRACR</name>
<evidence type="ECO:0000313" key="3">
    <source>
        <dbReference type="Proteomes" id="UP000266723"/>
    </source>
</evidence>
<sequence>MTKHKEMHSQLESKEEEKHPIQRREKQSHNLELINHVYNKYQIITQEKKARNNKSTEVSLFPVMVKKHRTPKRPCLFGDCRQQRPESATSGCDLMSLIVVRLKVTRSIAAVVAELFVSMSHC</sequence>
<feature type="region of interest" description="Disordered" evidence="1">
    <location>
        <begin position="1"/>
        <end position="29"/>
    </location>
</feature>
<keyword evidence="3" id="KW-1185">Reference proteome</keyword>